<proteinExistence type="inferred from homology"/>
<dbReference type="CDD" id="cd06261">
    <property type="entry name" value="TM_PBP2"/>
    <property type="match status" value="1"/>
</dbReference>
<dbReference type="GO" id="GO:0005886">
    <property type="term" value="C:plasma membrane"/>
    <property type="evidence" value="ECO:0007669"/>
    <property type="project" value="UniProtKB-SubCell"/>
</dbReference>
<keyword evidence="6 7" id="KW-0472">Membrane</keyword>
<evidence type="ECO:0000313" key="10">
    <source>
        <dbReference type="Proteomes" id="UP000823910"/>
    </source>
</evidence>
<comment type="caution">
    <text evidence="9">The sequence shown here is derived from an EMBL/GenBank/DDBJ whole genome shotgun (WGS) entry which is preliminary data.</text>
</comment>
<dbReference type="PANTHER" id="PTHR30193:SF37">
    <property type="entry name" value="INNER MEMBRANE ABC TRANSPORTER PERMEASE PROTEIN YCJO"/>
    <property type="match status" value="1"/>
</dbReference>
<sequence length="292" mass="33710">MFWKRRPLQSKSEIWLRNISMGFLVLYLGLFMVIPMIMAAVGSLHQWNPLNETWRWLGIENYIRMFSYPTFWQSMINTVVFCVAVVFFRVLLGLSVAYALNSKLMKCRTFFRTVFYMPTVTPLVAVAYVWMIMYNPQFGLIDKVLGIDINWLYDSRFALPALMVMTVWKDFGYAVILFLSGLMSLPSDCYESSEIDGANAWQTFRYITLPLLRPTMLFVVVTSIISYLQAYVPVLVMTKGGPGTSTYLSSYLVYDQAFKQYNFGYASAISMFILLLTAVFTVISFRVTGREK</sequence>
<evidence type="ECO:0000256" key="2">
    <source>
        <dbReference type="ARBA" id="ARBA00022448"/>
    </source>
</evidence>
<evidence type="ECO:0000256" key="1">
    <source>
        <dbReference type="ARBA" id="ARBA00004651"/>
    </source>
</evidence>
<dbReference type="SUPFAM" id="SSF161098">
    <property type="entry name" value="MetI-like"/>
    <property type="match status" value="1"/>
</dbReference>
<accession>A0A9D2MXN5</accession>
<comment type="subcellular location">
    <subcellularLocation>
        <location evidence="1 7">Cell membrane</location>
        <topology evidence="1 7">Multi-pass membrane protein</topology>
    </subcellularLocation>
</comment>
<dbReference type="InterPro" id="IPR000515">
    <property type="entry name" value="MetI-like"/>
</dbReference>
<reference evidence="9" key="1">
    <citation type="journal article" date="2021" name="PeerJ">
        <title>Extensive microbial diversity within the chicken gut microbiome revealed by metagenomics and culture.</title>
        <authorList>
            <person name="Gilroy R."/>
            <person name="Ravi A."/>
            <person name="Getino M."/>
            <person name="Pursley I."/>
            <person name="Horton D.L."/>
            <person name="Alikhan N.F."/>
            <person name="Baker D."/>
            <person name="Gharbi K."/>
            <person name="Hall N."/>
            <person name="Watson M."/>
            <person name="Adriaenssens E.M."/>
            <person name="Foster-Nyarko E."/>
            <person name="Jarju S."/>
            <person name="Secka A."/>
            <person name="Antonio M."/>
            <person name="Oren A."/>
            <person name="Chaudhuri R.R."/>
            <person name="La Ragione R."/>
            <person name="Hildebrand F."/>
            <person name="Pallen M.J."/>
        </authorList>
    </citation>
    <scope>NUCLEOTIDE SEQUENCE</scope>
    <source>
        <strain evidence="9">CHK180-15479</strain>
    </source>
</reference>
<keyword evidence="2 7" id="KW-0813">Transport</keyword>
<evidence type="ECO:0000256" key="6">
    <source>
        <dbReference type="ARBA" id="ARBA00023136"/>
    </source>
</evidence>
<gene>
    <name evidence="9" type="ORF">H9704_03640</name>
</gene>
<protein>
    <submittedName>
        <fullName evidence="9">Sugar ABC transporter permease</fullName>
    </submittedName>
</protein>
<dbReference type="PANTHER" id="PTHR30193">
    <property type="entry name" value="ABC TRANSPORTER PERMEASE PROTEIN"/>
    <property type="match status" value="1"/>
</dbReference>
<feature type="transmembrane region" description="Helical" evidence="7">
    <location>
        <begin position="75"/>
        <end position="101"/>
    </location>
</feature>
<feature type="transmembrane region" description="Helical" evidence="7">
    <location>
        <begin position="263"/>
        <end position="285"/>
    </location>
</feature>
<reference evidence="9" key="2">
    <citation type="submission" date="2021-04" db="EMBL/GenBank/DDBJ databases">
        <authorList>
            <person name="Gilroy R."/>
        </authorList>
    </citation>
    <scope>NUCLEOTIDE SEQUENCE</scope>
    <source>
        <strain evidence="9">CHK180-15479</strain>
    </source>
</reference>
<name>A0A9D2MXN5_9FIRM</name>
<evidence type="ECO:0000256" key="5">
    <source>
        <dbReference type="ARBA" id="ARBA00022989"/>
    </source>
</evidence>
<dbReference type="InterPro" id="IPR035906">
    <property type="entry name" value="MetI-like_sf"/>
</dbReference>
<organism evidence="9 10">
    <name type="scientific">Candidatus Enterocloster excrementipullorum</name>
    <dbReference type="NCBI Taxonomy" id="2838559"/>
    <lineage>
        <taxon>Bacteria</taxon>
        <taxon>Bacillati</taxon>
        <taxon>Bacillota</taxon>
        <taxon>Clostridia</taxon>
        <taxon>Lachnospirales</taxon>
        <taxon>Lachnospiraceae</taxon>
        <taxon>Enterocloster</taxon>
    </lineage>
</organism>
<dbReference type="Gene3D" id="1.10.3720.10">
    <property type="entry name" value="MetI-like"/>
    <property type="match status" value="1"/>
</dbReference>
<feature type="transmembrane region" description="Helical" evidence="7">
    <location>
        <begin position="211"/>
        <end position="232"/>
    </location>
</feature>
<evidence type="ECO:0000256" key="7">
    <source>
        <dbReference type="RuleBase" id="RU363032"/>
    </source>
</evidence>
<feature type="transmembrane region" description="Helical" evidence="7">
    <location>
        <begin position="21"/>
        <end position="44"/>
    </location>
</feature>
<dbReference type="Proteomes" id="UP000823910">
    <property type="component" value="Unassembled WGS sequence"/>
</dbReference>
<evidence type="ECO:0000259" key="8">
    <source>
        <dbReference type="PROSITE" id="PS50928"/>
    </source>
</evidence>
<dbReference type="Pfam" id="PF00528">
    <property type="entry name" value="BPD_transp_1"/>
    <property type="match status" value="1"/>
</dbReference>
<keyword evidence="3" id="KW-1003">Cell membrane</keyword>
<comment type="similarity">
    <text evidence="7">Belongs to the binding-protein-dependent transport system permease family.</text>
</comment>
<evidence type="ECO:0000256" key="3">
    <source>
        <dbReference type="ARBA" id="ARBA00022475"/>
    </source>
</evidence>
<evidence type="ECO:0000313" key="9">
    <source>
        <dbReference type="EMBL" id="HJC05234.1"/>
    </source>
</evidence>
<dbReference type="PROSITE" id="PS50928">
    <property type="entry name" value="ABC_TM1"/>
    <property type="match status" value="1"/>
</dbReference>
<feature type="domain" description="ABC transmembrane type-1" evidence="8">
    <location>
        <begin position="75"/>
        <end position="284"/>
    </location>
</feature>
<dbReference type="GO" id="GO:0055085">
    <property type="term" value="P:transmembrane transport"/>
    <property type="evidence" value="ECO:0007669"/>
    <property type="project" value="InterPro"/>
</dbReference>
<keyword evidence="5 7" id="KW-1133">Transmembrane helix</keyword>
<keyword evidence="4 7" id="KW-0812">Transmembrane</keyword>
<dbReference type="EMBL" id="DWWT01000015">
    <property type="protein sequence ID" value="HJC05234.1"/>
    <property type="molecule type" value="Genomic_DNA"/>
</dbReference>
<dbReference type="InterPro" id="IPR051393">
    <property type="entry name" value="ABC_transporter_permease"/>
</dbReference>
<feature type="transmembrane region" description="Helical" evidence="7">
    <location>
        <begin position="113"/>
        <end position="133"/>
    </location>
</feature>
<evidence type="ECO:0000256" key="4">
    <source>
        <dbReference type="ARBA" id="ARBA00022692"/>
    </source>
</evidence>
<dbReference type="AlphaFoldDB" id="A0A9D2MXN5"/>